<comment type="caution">
    <text evidence="10">The sequence shown here is derived from an EMBL/GenBank/DDBJ whole genome shotgun (WGS) entry which is preliminary data.</text>
</comment>
<dbReference type="InterPro" id="IPR023827">
    <property type="entry name" value="Peptidase_S8_Asp-AS"/>
</dbReference>
<dbReference type="Gene3D" id="3.40.50.200">
    <property type="entry name" value="Peptidase S8/S53 domain"/>
    <property type="match status" value="1"/>
</dbReference>
<sequence length="517" mass="52097">MKGRIVLALVAGWMALAAAPVWAQVPAVSKQARTAAADAGHVRVMVALRPRAAFFRAGPSPVKALRMAQVEAVADSVLNALPSGSRALRRRFALVPALALEVDARDLAVLERHPDVMAVDVDRGGSAGGAVAPDQASRVNRVAGLDALGLGGKGRKVAVIDSGVDVDHADLVGRLVDEACFCSPMDGGGGCCPNMTATQTGPGAAVDDQGHGSNVAGIIVGEGGIAPRGAVPDAQLVAVKVISADGRYCCASDVVAAMDWVATHHPDVAAVNLSLGSDDTFPGHCDASTAWTQSLAVAVDALVANGAVVTVSTGNQGNAQQIQAPACVHNALSVAATWDSDVGAVDDFLGCSEATTAARKPACFSNRSPTTDLFAAGAFVTSTGGTGGTSEYGGTSQAAPMAAACAVALAQAAPTATVAQRMDAMTLSTTRINDPASGRAYPFLDCRDAVALLNPDAIRALPVNGGQPLLPPRSGPAATSQPGLPSVARRAHAGPDTGAAEGSVARTQPRRTVSRQR</sequence>
<dbReference type="SUPFAM" id="SSF52743">
    <property type="entry name" value="Subtilisin-like"/>
    <property type="match status" value="1"/>
</dbReference>
<dbReference type="InterPro" id="IPR036852">
    <property type="entry name" value="Peptidase_S8/S53_dom_sf"/>
</dbReference>
<keyword evidence="11" id="KW-1185">Reference proteome</keyword>
<keyword evidence="8" id="KW-0732">Signal</keyword>
<keyword evidence="3 5" id="KW-0378">Hydrolase</keyword>
<feature type="active site" description="Charge relay system" evidence="5">
    <location>
        <position position="211"/>
    </location>
</feature>
<evidence type="ECO:0000256" key="5">
    <source>
        <dbReference type="PROSITE-ProRule" id="PRU01240"/>
    </source>
</evidence>
<evidence type="ECO:0000256" key="8">
    <source>
        <dbReference type="SAM" id="SignalP"/>
    </source>
</evidence>
<organism evidence="10 11">
    <name type="scientific">Luteimonas notoginsengisoli</name>
    <dbReference type="NCBI Taxonomy" id="1578200"/>
    <lineage>
        <taxon>Bacteria</taxon>
        <taxon>Pseudomonadati</taxon>
        <taxon>Pseudomonadota</taxon>
        <taxon>Gammaproteobacteria</taxon>
        <taxon>Lysobacterales</taxon>
        <taxon>Lysobacteraceae</taxon>
        <taxon>Luteimonas</taxon>
    </lineage>
</organism>
<dbReference type="PROSITE" id="PS00137">
    <property type="entry name" value="SUBTILASE_HIS"/>
    <property type="match status" value="1"/>
</dbReference>
<feature type="domain" description="Peptidase S8/S53" evidence="9">
    <location>
        <begin position="152"/>
        <end position="435"/>
    </location>
</feature>
<protein>
    <submittedName>
        <fullName evidence="10">S8 family serine peptidase</fullName>
    </submittedName>
</protein>
<evidence type="ECO:0000256" key="7">
    <source>
        <dbReference type="SAM" id="MobiDB-lite"/>
    </source>
</evidence>
<dbReference type="PRINTS" id="PR00723">
    <property type="entry name" value="SUBTILISIN"/>
</dbReference>
<dbReference type="RefSeq" id="WP_386711743.1">
    <property type="nucleotide sequence ID" value="NZ_JBHRYF010000009.1"/>
</dbReference>
<dbReference type="Proteomes" id="UP001595724">
    <property type="component" value="Unassembled WGS sequence"/>
</dbReference>
<dbReference type="InterPro" id="IPR023828">
    <property type="entry name" value="Peptidase_S8_Ser-AS"/>
</dbReference>
<accession>A0ABV7UXN5</accession>
<dbReference type="InterPro" id="IPR022398">
    <property type="entry name" value="Peptidase_S8_His-AS"/>
</dbReference>
<feature type="chain" id="PRO_5045337393" evidence="8">
    <location>
        <begin position="24"/>
        <end position="517"/>
    </location>
</feature>
<evidence type="ECO:0000256" key="2">
    <source>
        <dbReference type="ARBA" id="ARBA00022670"/>
    </source>
</evidence>
<dbReference type="InterPro" id="IPR000209">
    <property type="entry name" value="Peptidase_S8/S53_dom"/>
</dbReference>
<dbReference type="InterPro" id="IPR050131">
    <property type="entry name" value="Peptidase_S8_subtilisin-like"/>
</dbReference>
<dbReference type="InterPro" id="IPR015500">
    <property type="entry name" value="Peptidase_S8_subtilisin-rel"/>
</dbReference>
<feature type="region of interest" description="Disordered" evidence="7">
    <location>
        <begin position="464"/>
        <end position="517"/>
    </location>
</feature>
<feature type="signal peptide" evidence="8">
    <location>
        <begin position="1"/>
        <end position="23"/>
    </location>
</feature>
<feature type="compositionally biased region" description="Basic residues" evidence="7">
    <location>
        <begin position="508"/>
        <end position="517"/>
    </location>
</feature>
<dbReference type="PROSITE" id="PS51892">
    <property type="entry name" value="SUBTILASE"/>
    <property type="match status" value="1"/>
</dbReference>
<gene>
    <name evidence="10" type="ORF">ACFOM9_13385</name>
</gene>
<dbReference type="PANTHER" id="PTHR43806:SF11">
    <property type="entry name" value="CEREVISIN-RELATED"/>
    <property type="match status" value="1"/>
</dbReference>
<evidence type="ECO:0000259" key="9">
    <source>
        <dbReference type="Pfam" id="PF00082"/>
    </source>
</evidence>
<evidence type="ECO:0000256" key="4">
    <source>
        <dbReference type="ARBA" id="ARBA00022825"/>
    </source>
</evidence>
<dbReference type="PROSITE" id="PS00136">
    <property type="entry name" value="SUBTILASE_ASP"/>
    <property type="match status" value="1"/>
</dbReference>
<dbReference type="Pfam" id="PF00082">
    <property type="entry name" value="Peptidase_S8"/>
    <property type="match status" value="1"/>
</dbReference>
<dbReference type="PANTHER" id="PTHR43806">
    <property type="entry name" value="PEPTIDASE S8"/>
    <property type="match status" value="1"/>
</dbReference>
<keyword evidence="2 5" id="KW-0645">Protease</keyword>
<comment type="similarity">
    <text evidence="1 5 6">Belongs to the peptidase S8 family.</text>
</comment>
<evidence type="ECO:0000256" key="1">
    <source>
        <dbReference type="ARBA" id="ARBA00011073"/>
    </source>
</evidence>
<dbReference type="PROSITE" id="PS00138">
    <property type="entry name" value="SUBTILASE_SER"/>
    <property type="match status" value="1"/>
</dbReference>
<proteinExistence type="inferred from homology"/>
<name>A0ABV7UXN5_9GAMM</name>
<evidence type="ECO:0000256" key="6">
    <source>
        <dbReference type="RuleBase" id="RU003355"/>
    </source>
</evidence>
<evidence type="ECO:0000313" key="10">
    <source>
        <dbReference type="EMBL" id="MFC3661057.1"/>
    </source>
</evidence>
<dbReference type="EMBL" id="JBHRYF010000009">
    <property type="protein sequence ID" value="MFC3661057.1"/>
    <property type="molecule type" value="Genomic_DNA"/>
</dbReference>
<evidence type="ECO:0000313" key="11">
    <source>
        <dbReference type="Proteomes" id="UP001595724"/>
    </source>
</evidence>
<feature type="active site" description="Charge relay system" evidence="5">
    <location>
        <position position="161"/>
    </location>
</feature>
<evidence type="ECO:0000256" key="3">
    <source>
        <dbReference type="ARBA" id="ARBA00022801"/>
    </source>
</evidence>
<keyword evidence="4 5" id="KW-0720">Serine protease</keyword>
<reference evidence="11" key="1">
    <citation type="journal article" date="2019" name="Int. J. Syst. Evol. Microbiol.">
        <title>The Global Catalogue of Microorganisms (GCM) 10K type strain sequencing project: providing services to taxonomists for standard genome sequencing and annotation.</title>
        <authorList>
            <consortium name="The Broad Institute Genomics Platform"/>
            <consortium name="The Broad Institute Genome Sequencing Center for Infectious Disease"/>
            <person name="Wu L."/>
            <person name="Ma J."/>
        </authorList>
    </citation>
    <scope>NUCLEOTIDE SEQUENCE [LARGE SCALE GENOMIC DNA]</scope>
    <source>
        <strain evidence="11">KCTC 42211</strain>
    </source>
</reference>
<feature type="active site" description="Charge relay system" evidence="5">
    <location>
        <position position="396"/>
    </location>
</feature>